<feature type="transmembrane region" description="Helical" evidence="2">
    <location>
        <begin position="109"/>
        <end position="129"/>
    </location>
</feature>
<keyword evidence="2" id="KW-0812">Transmembrane</keyword>
<keyword evidence="5" id="KW-1185">Reference proteome</keyword>
<evidence type="ECO:0000259" key="3">
    <source>
        <dbReference type="SMART" id="SM00670"/>
    </source>
</evidence>
<comment type="caution">
    <text evidence="4">The sequence shown here is derived from an EMBL/GenBank/DDBJ whole genome shotgun (WGS) entry which is preliminary data.</text>
</comment>
<dbReference type="STRING" id="1291734.FD02_GL000277"/>
<dbReference type="InterPro" id="IPR002716">
    <property type="entry name" value="PIN_dom"/>
</dbReference>
<dbReference type="Proteomes" id="UP000051804">
    <property type="component" value="Unassembled WGS sequence"/>
</dbReference>
<name>A0A0R1JRP2_9LACO</name>
<dbReference type="AlphaFoldDB" id="A0A0R1JRP2"/>
<evidence type="ECO:0000313" key="5">
    <source>
        <dbReference type="Proteomes" id="UP000051804"/>
    </source>
</evidence>
<dbReference type="RefSeq" id="WP_056951807.1">
    <property type="nucleotide sequence ID" value="NZ_AZDJ01000030.1"/>
</dbReference>
<evidence type="ECO:0000313" key="4">
    <source>
        <dbReference type="EMBL" id="KRK71092.1"/>
    </source>
</evidence>
<protein>
    <recommendedName>
        <fullName evidence="3">PIN domain-containing protein</fullName>
    </recommendedName>
</protein>
<proteinExistence type="predicted"/>
<feature type="transmembrane region" description="Helical" evidence="2">
    <location>
        <begin position="80"/>
        <end position="103"/>
    </location>
</feature>
<keyword evidence="2" id="KW-0472">Membrane</keyword>
<dbReference type="Pfam" id="PF01850">
    <property type="entry name" value="PIN"/>
    <property type="match status" value="1"/>
</dbReference>
<gene>
    <name evidence="4" type="ORF">FD02_GL000277</name>
</gene>
<organism evidence="4 5">
    <name type="scientific">Lacticaseibacillus nasuensis JCM 17158</name>
    <dbReference type="NCBI Taxonomy" id="1291734"/>
    <lineage>
        <taxon>Bacteria</taxon>
        <taxon>Bacillati</taxon>
        <taxon>Bacillota</taxon>
        <taxon>Bacilli</taxon>
        <taxon>Lactobacillales</taxon>
        <taxon>Lactobacillaceae</taxon>
        <taxon>Lacticaseibacillus</taxon>
    </lineage>
</organism>
<evidence type="ECO:0000256" key="2">
    <source>
        <dbReference type="SAM" id="Phobius"/>
    </source>
</evidence>
<dbReference type="InterPro" id="IPR052041">
    <property type="entry name" value="Nucleic_acid_metab_PIN/TRAM"/>
</dbReference>
<dbReference type="PATRIC" id="fig|1291734.4.peg.286"/>
<dbReference type="PANTHER" id="PTHR11603:SF147">
    <property type="entry name" value="MEMBRANE PROTEIN"/>
    <property type="match status" value="1"/>
</dbReference>
<accession>A0A0R1JRP2</accession>
<dbReference type="PANTHER" id="PTHR11603">
    <property type="entry name" value="AAA FAMILY ATPASE"/>
    <property type="match status" value="1"/>
</dbReference>
<feature type="region of interest" description="Disordered" evidence="1">
    <location>
        <begin position="358"/>
        <end position="394"/>
    </location>
</feature>
<dbReference type="SUPFAM" id="SSF88723">
    <property type="entry name" value="PIN domain-like"/>
    <property type="match status" value="1"/>
</dbReference>
<feature type="compositionally biased region" description="Basic and acidic residues" evidence="1">
    <location>
        <begin position="365"/>
        <end position="374"/>
    </location>
</feature>
<feature type="transmembrane region" description="Helical" evidence="2">
    <location>
        <begin position="44"/>
        <end position="64"/>
    </location>
</feature>
<dbReference type="SMART" id="SM00670">
    <property type="entry name" value="PINc"/>
    <property type="match status" value="1"/>
</dbReference>
<reference evidence="4 5" key="1">
    <citation type="journal article" date="2015" name="Genome Announc.">
        <title>Expanding the biotechnology potential of lactobacilli through comparative genomics of 213 strains and associated genera.</title>
        <authorList>
            <person name="Sun Z."/>
            <person name="Harris H.M."/>
            <person name="McCann A."/>
            <person name="Guo C."/>
            <person name="Argimon S."/>
            <person name="Zhang W."/>
            <person name="Yang X."/>
            <person name="Jeffery I.B."/>
            <person name="Cooney J.C."/>
            <person name="Kagawa T.F."/>
            <person name="Liu W."/>
            <person name="Song Y."/>
            <person name="Salvetti E."/>
            <person name="Wrobel A."/>
            <person name="Rasinkangas P."/>
            <person name="Parkhill J."/>
            <person name="Rea M.C."/>
            <person name="O'Sullivan O."/>
            <person name="Ritari J."/>
            <person name="Douillard F.P."/>
            <person name="Paul Ross R."/>
            <person name="Yang R."/>
            <person name="Briner A.E."/>
            <person name="Felis G.E."/>
            <person name="de Vos W.M."/>
            <person name="Barrangou R."/>
            <person name="Klaenhammer T.R."/>
            <person name="Caufield P.W."/>
            <person name="Cui Y."/>
            <person name="Zhang H."/>
            <person name="O'Toole P.W."/>
        </authorList>
    </citation>
    <scope>NUCLEOTIDE SEQUENCE [LARGE SCALE GENOMIC DNA]</scope>
    <source>
        <strain evidence="4 5">JCM 17158</strain>
    </source>
</reference>
<feature type="domain" description="PIN" evidence="3">
    <location>
        <begin position="166"/>
        <end position="273"/>
    </location>
</feature>
<sequence length="394" mass="43427">MQKRVILLIFAFIGIGFGLGAMPALWDLLNMSGIAWLNNPLVDGLIGVVIFLALAELAAGWIMARLKQAETFLTNQSPSYLLFGSLATIIGLLLAAIISIPLYNFPRPWSPLLPIILMILFGYLGFRVGTTRRDEWRKLLGARTKSKEVPVAGDMLERRADDNFRKYKLLDTSVIIDGRVQAIAKTGFIEGTLMVPTFVVHELQLISDSADALKRGRGRRGLDILNAMKEDPEIQVEMYDGDFEDMTEVDSKLLKLAKLLDATVMTNDYNLNKVAQFQNVPVLNINELANALKPEVLPGEGMTVTVIKAGTERQQGVAYLEDGTMVVVEEGQFYMNQPLQVVVTSALQTAAGRMIFAKPAHQTRSLREKPEPTGKESAAPKGNASGNKPRGKRK</sequence>
<dbReference type="EMBL" id="AZDJ01000030">
    <property type="protein sequence ID" value="KRK71092.1"/>
    <property type="molecule type" value="Genomic_DNA"/>
</dbReference>
<evidence type="ECO:0000256" key="1">
    <source>
        <dbReference type="SAM" id="MobiDB-lite"/>
    </source>
</evidence>
<dbReference type="CDD" id="cd09877">
    <property type="entry name" value="PIN_YacL-like"/>
    <property type="match status" value="1"/>
</dbReference>
<dbReference type="Gene3D" id="3.40.50.1010">
    <property type="entry name" value="5'-nuclease"/>
    <property type="match status" value="1"/>
</dbReference>
<keyword evidence="2" id="KW-1133">Transmembrane helix</keyword>
<dbReference type="InterPro" id="IPR029060">
    <property type="entry name" value="PIN-like_dom_sf"/>
</dbReference>